<dbReference type="EMBL" id="RHHB01000068">
    <property type="protein sequence ID" value="RNB43746.1"/>
    <property type="molecule type" value="Genomic_DNA"/>
</dbReference>
<keyword evidence="2" id="KW-1133">Transmembrane helix</keyword>
<evidence type="ECO:0000313" key="3">
    <source>
        <dbReference type="EMBL" id="RNB43746.1"/>
    </source>
</evidence>
<accession>A0A3M7ZYA4</accession>
<feature type="compositionally biased region" description="Basic and acidic residues" evidence="1">
    <location>
        <begin position="1"/>
        <end position="21"/>
    </location>
</feature>
<comment type="caution">
    <text evidence="3">The sequence shown here is derived from an EMBL/GenBank/DDBJ whole genome shotgun (WGS) entry which is preliminary data.</text>
</comment>
<feature type="transmembrane region" description="Helical" evidence="2">
    <location>
        <begin position="156"/>
        <end position="179"/>
    </location>
</feature>
<feature type="transmembrane region" description="Helical" evidence="2">
    <location>
        <begin position="250"/>
        <end position="276"/>
    </location>
</feature>
<name>A0A3M7ZYA4_9MICO</name>
<reference evidence="3 4" key="1">
    <citation type="submission" date="2018-10" db="EMBL/GenBank/DDBJ databases">
        <title>Isolation, diversity and antibacterial activity of antinobacteria from the wheat rhizosphere soil.</title>
        <authorList>
            <person name="Sun T."/>
        </authorList>
    </citation>
    <scope>NUCLEOTIDE SEQUENCE [LARGE SCALE GENOMIC DNA]</scope>
    <source>
        <strain evidence="3 4">SJ-23</strain>
    </source>
</reference>
<dbReference type="AlphaFoldDB" id="A0A3M7ZYA4"/>
<keyword evidence="4" id="KW-1185">Reference proteome</keyword>
<feature type="transmembrane region" description="Helical" evidence="2">
    <location>
        <begin position="110"/>
        <end position="136"/>
    </location>
</feature>
<proteinExistence type="predicted"/>
<feature type="compositionally biased region" description="Low complexity" evidence="1">
    <location>
        <begin position="40"/>
        <end position="64"/>
    </location>
</feature>
<organism evidence="3 4">
    <name type="scientific">Agromyces tardus</name>
    <dbReference type="NCBI Taxonomy" id="2583849"/>
    <lineage>
        <taxon>Bacteria</taxon>
        <taxon>Bacillati</taxon>
        <taxon>Actinomycetota</taxon>
        <taxon>Actinomycetes</taxon>
        <taxon>Micrococcales</taxon>
        <taxon>Microbacteriaceae</taxon>
        <taxon>Agromyces</taxon>
    </lineage>
</organism>
<keyword evidence="2" id="KW-0472">Membrane</keyword>
<feature type="transmembrane region" description="Helical" evidence="2">
    <location>
        <begin position="203"/>
        <end position="222"/>
    </location>
</feature>
<dbReference type="Proteomes" id="UP000275048">
    <property type="component" value="Unassembled WGS sequence"/>
</dbReference>
<sequence>MAGEAAREPRFDPRFDPRFQRGYEPPTDAARPAPGPARPVAPTRAAQAQQDPGAGTSAGAGARAVPSAPDAEVEDEPASGAPDAQVATAAEAGRTAGALGRVGADRARPWLIAAWIVAAGVIATGSVLVGIAVTSVRVIQPTGTIDQAVMVQVTSFSIAPSLIEIGVIGLVVLVAVSGVRRARTAPRQAGTARAVAGALRDPSVIVLAIIAAVGVAIATWSVGWQPEPAGSVTYFGQPTYDDLWPVRLDYLASTVAGAATIAAVGGCIGALVVIGARLRAR</sequence>
<gene>
    <name evidence="3" type="ORF">EDM22_18295</name>
</gene>
<evidence type="ECO:0000256" key="1">
    <source>
        <dbReference type="SAM" id="MobiDB-lite"/>
    </source>
</evidence>
<feature type="region of interest" description="Disordered" evidence="1">
    <location>
        <begin position="1"/>
        <end position="87"/>
    </location>
</feature>
<evidence type="ECO:0000313" key="4">
    <source>
        <dbReference type="Proteomes" id="UP000275048"/>
    </source>
</evidence>
<evidence type="ECO:0000256" key="2">
    <source>
        <dbReference type="SAM" id="Phobius"/>
    </source>
</evidence>
<protein>
    <submittedName>
        <fullName evidence="3">Uncharacterized protein</fullName>
    </submittedName>
</protein>
<keyword evidence="2" id="KW-0812">Transmembrane</keyword>
<dbReference type="RefSeq" id="WP_122938521.1">
    <property type="nucleotide sequence ID" value="NZ_JBHSNT010000044.1"/>
</dbReference>